<evidence type="ECO:0000313" key="2">
    <source>
        <dbReference type="EMBL" id="QSX30559.1"/>
    </source>
</evidence>
<dbReference type="AlphaFoldDB" id="A0A974XLG1"/>
<sequence>MKKYTALVVATAFTTAFSLPFVFTSSETKAQDNTQPTSICEPFPDCVIYHVDQSTEQKTES</sequence>
<dbReference type="Proteomes" id="UP000663281">
    <property type="component" value="Chromosome"/>
</dbReference>
<accession>A0A974XLG1</accession>
<dbReference type="EMBL" id="CP071504">
    <property type="protein sequence ID" value="QSX30559.1"/>
    <property type="molecule type" value="Genomic_DNA"/>
</dbReference>
<protein>
    <submittedName>
        <fullName evidence="2">Uncharacterized protein</fullName>
    </submittedName>
</protein>
<feature type="signal peptide" evidence="1">
    <location>
        <begin position="1"/>
        <end position="30"/>
    </location>
</feature>
<dbReference type="KEGG" id="scyp:JYB88_02545"/>
<feature type="chain" id="PRO_5037202568" evidence="1">
    <location>
        <begin position="31"/>
        <end position="61"/>
    </location>
</feature>
<proteinExistence type="predicted"/>
<dbReference type="RefSeq" id="WP_207325380.1">
    <property type="nucleotide sequence ID" value="NZ_CP071504.1"/>
</dbReference>
<reference evidence="2 3" key="1">
    <citation type="submission" date="2021-03" db="EMBL/GenBank/DDBJ databases">
        <title>Novel species identification of genus Shewanella.</title>
        <authorList>
            <person name="Liu G."/>
            <person name="Zhang Q."/>
        </authorList>
    </citation>
    <scope>NUCLEOTIDE SEQUENCE [LARGE SCALE GENOMIC DNA]</scope>
    <source>
        <strain evidence="2 3">FJAT-53726</strain>
    </source>
</reference>
<name>A0A974XLG1_9GAMM</name>
<evidence type="ECO:0000256" key="1">
    <source>
        <dbReference type="SAM" id="SignalP"/>
    </source>
</evidence>
<keyword evidence="1" id="KW-0732">Signal</keyword>
<keyword evidence="3" id="KW-1185">Reference proteome</keyword>
<gene>
    <name evidence="2" type="ORF">JYB88_02545</name>
</gene>
<evidence type="ECO:0000313" key="3">
    <source>
        <dbReference type="Proteomes" id="UP000663281"/>
    </source>
</evidence>
<organism evidence="2 3">
    <name type="scientific">Shewanella cyperi</name>
    <dbReference type="NCBI Taxonomy" id="2814292"/>
    <lineage>
        <taxon>Bacteria</taxon>
        <taxon>Pseudomonadati</taxon>
        <taxon>Pseudomonadota</taxon>
        <taxon>Gammaproteobacteria</taxon>
        <taxon>Alteromonadales</taxon>
        <taxon>Shewanellaceae</taxon>
        <taxon>Shewanella</taxon>
    </lineage>
</organism>